<reference evidence="2" key="1">
    <citation type="submission" date="2020-05" db="EMBL/GenBank/DDBJ databases">
        <authorList>
            <consortium name="Genoscope - CEA"/>
            <person name="William W."/>
        </authorList>
    </citation>
    <scope>NUCLEOTIDE SEQUENCE [LARGE SCALE GENOMIC DNA]</scope>
    <source>
        <strain evidence="2">PCC 7821</strain>
    </source>
</reference>
<keyword evidence="3" id="KW-1185">Reference proteome</keyword>
<dbReference type="InterPro" id="IPR058651">
    <property type="entry name" value="HTH_VMAP-M9"/>
</dbReference>
<dbReference type="EMBL" id="CZCZ02000014">
    <property type="protein sequence ID" value="CAC5344103.1"/>
    <property type="molecule type" value="Genomic_DNA"/>
</dbReference>
<name>A0A6J7ZMR7_PLARU</name>
<organism evidence="2 3">
    <name type="scientific">Planktothrix rubescens CCAP 1459/22</name>
    <dbReference type="NCBI Taxonomy" id="329571"/>
    <lineage>
        <taxon>Bacteria</taxon>
        <taxon>Bacillati</taxon>
        <taxon>Cyanobacteriota</taxon>
        <taxon>Cyanophyceae</taxon>
        <taxon>Oscillatoriophycideae</taxon>
        <taxon>Oscillatoriales</taxon>
        <taxon>Microcoleaceae</taxon>
        <taxon>Planktothrix</taxon>
    </lineage>
</organism>
<feature type="domain" description="vWA-MoxR associated protein N-terminal HTH" evidence="1">
    <location>
        <begin position="2"/>
        <end position="32"/>
    </location>
</feature>
<comment type="caution">
    <text evidence="2">The sequence shown here is derived from an EMBL/GenBank/DDBJ whole genome shotgun (WGS) entry which is preliminary data.</text>
</comment>
<protein>
    <recommendedName>
        <fullName evidence="1">vWA-MoxR associated protein N-terminal HTH domain-containing protein</fullName>
    </recommendedName>
</protein>
<dbReference type="Proteomes" id="UP000196521">
    <property type="component" value="Chromosome"/>
</dbReference>
<dbReference type="AlphaFoldDB" id="A0A6J7ZMR7"/>
<evidence type="ECO:0000259" key="1">
    <source>
        <dbReference type="Pfam" id="PF26355"/>
    </source>
</evidence>
<accession>A0A6J7ZMR7</accession>
<dbReference type="EMBL" id="LR812490">
    <property type="protein sequence ID" value="CAC5344103.1"/>
    <property type="molecule type" value="Genomic_DNA"/>
</dbReference>
<evidence type="ECO:0000313" key="2">
    <source>
        <dbReference type="EMBL" id="CAC5344103.1"/>
    </source>
</evidence>
<evidence type="ECO:0000313" key="3">
    <source>
        <dbReference type="Proteomes" id="UP000196521"/>
    </source>
</evidence>
<gene>
    <name evidence="2" type="ORF">PLAN_40518</name>
</gene>
<sequence length="50" mass="5645">MGNIASKLWKIMSEILEENVNKSTFKSAIERYQISKVSNSGHFNYAPIAV</sequence>
<proteinExistence type="predicted"/>
<dbReference type="Pfam" id="PF26355">
    <property type="entry name" value="HTH_VMAP-M9"/>
    <property type="match status" value="1"/>
</dbReference>